<keyword evidence="7" id="KW-1185">Reference proteome</keyword>
<dbReference type="EMBL" id="BAAAPC010000004">
    <property type="protein sequence ID" value="GAA1987619.1"/>
    <property type="molecule type" value="Genomic_DNA"/>
</dbReference>
<feature type="domain" description="PIN" evidence="5">
    <location>
        <begin position="10"/>
        <end position="121"/>
    </location>
</feature>
<organism evidence="6 7">
    <name type="scientific">Nocardiopsis rhodophaea</name>
    <dbReference type="NCBI Taxonomy" id="280238"/>
    <lineage>
        <taxon>Bacteria</taxon>
        <taxon>Bacillati</taxon>
        <taxon>Actinomycetota</taxon>
        <taxon>Actinomycetes</taxon>
        <taxon>Streptosporangiales</taxon>
        <taxon>Nocardiopsidaceae</taxon>
        <taxon>Nocardiopsis</taxon>
    </lineage>
</organism>
<evidence type="ECO:0000259" key="5">
    <source>
        <dbReference type="Pfam" id="PF01850"/>
    </source>
</evidence>
<evidence type="ECO:0000256" key="1">
    <source>
        <dbReference type="ARBA" id="ARBA00022722"/>
    </source>
</evidence>
<keyword evidence="3" id="KW-0378">Hydrolase</keyword>
<evidence type="ECO:0000313" key="7">
    <source>
        <dbReference type="Proteomes" id="UP001501585"/>
    </source>
</evidence>
<proteinExistence type="predicted"/>
<name>A0ABP5E0F7_9ACTN</name>
<keyword evidence="1" id="KW-0540">Nuclease</keyword>
<evidence type="ECO:0000256" key="2">
    <source>
        <dbReference type="ARBA" id="ARBA00022723"/>
    </source>
</evidence>
<dbReference type="SUPFAM" id="SSF88723">
    <property type="entry name" value="PIN domain-like"/>
    <property type="match status" value="1"/>
</dbReference>
<protein>
    <recommendedName>
        <fullName evidence="5">PIN domain-containing protein</fullName>
    </recommendedName>
</protein>
<gene>
    <name evidence="6" type="ORF">GCM10009799_11550</name>
</gene>
<reference evidence="7" key="1">
    <citation type="journal article" date="2019" name="Int. J. Syst. Evol. Microbiol.">
        <title>The Global Catalogue of Microorganisms (GCM) 10K type strain sequencing project: providing services to taxonomists for standard genome sequencing and annotation.</title>
        <authorList>
            <consortium name="The Broad Institute Genomics Platform"/>
            <consortium name="The Broad Institute Genome Sequencing Center for Infectious Disease"/>
            <person name="Wu L."/>
            <person name="Ma J."/>
        </authorList>
    </citation>
    <scope>NUCLEOTIDE SEQUENCE [LARGE SCALE GENOMIC DNA]</scope>
    <source>
        <strain evidence="7">JCM 15313</strain>
    </source>
</reference>
<dbReference type="Gene3D" id="3.40.50.1010">
    <property type="entry name" value="5'-nuclease"/>
    <property type="match status" value="1"/>
</dbReference>
<dbReference type="Pfam" id="PF01850">
    <property type="entry name" value="PIN"/>
    <property type="match status" value="1"/>
</dbReference>
<evidence type="ECO:0000256" key="4">
    <source>
        <dbReference type="ARBA" id="ARBA00022842"/>
    </source>
</evidence>
<accession>A0ABP5E0F7</accession>
<dbReference type="InterPro" id="IPR029060">
    <property type="entry name" value="PIN-like_dom_sf"/>
</dbReference>
<sequence length="132" mass="13518">MAGGGLMRHIVYDTGALIAAERRAPDMLSLHDEVTGAGLCPIVPVVVLAQAWRGGPQQRLSRLLKGCDIVPDDAAIGRAAGTACGAAGTSDIVDAIVVTTALQSNASIVTSDPDDLNRIAGGVSVKLRLYVV</sequence>
<keyword evidence="4" id="KW-0460">Magnesium</keyword>
<comment type="caution">
    <text evidence="6">The sequence shown here is derived from an EMBL/GenBank/DDBJ whole genome shotgun (WGS) entry which is preliminary data.</text>
</comment>
<dbReference type="InterPro" id="IPR002716">
    <property type="entry name" value="PIN_dom"/>
</dbReference>
<dbReference type="Proteomes" id="UP001501585">
    <property type="component" value="Unassembled WGS sequence"/>
</dbReference>
<evidence type="ECO:0000256" key="3">
    <source>
        <dbReference type="ARBA" id="ARBA00022801"/>
    </source>
</evidence>
<keyword evidence="2" id="KW-0479">Metal-binding</keyword>
<evidence type="ECO:0000313" key="6">
    <source>
        <dbReference type="EMBL" id="GAA1987619.1"/>
    </source>
</evidence>